<sequence>MKEIRDTWNTFSMDEKSKYTMHKDDIIDEKGYVEEIAKDNNVQSFDIQCTPIRFSQIVSIFSDLQKDAVRELGFSNLLLLKCGFLLCDLCAWLLNKLDTINLSIELHGRSFTIDPSVFSHIMGISDGGYIVNVDGVINDIWRSSHPPTSTGRIAGSSWEMTGLNPSNSMLMVFGCHAGFPAIFAPLIPGTEPLQPGQMGS</sequence>
<dbReference type="AlphaFoldDB" id="A0AAD5J0U5"/>
<evidence type="ECO:0000313" key="1">
    <source>
        <dbReference type="EMBL" id="KAI9182224.1"/>
    </source>
</evidence>
<dbReference type="EMBL" id="JAJSOW010000101">
    <property type="protein sequence ID" value="KAI9182224.1"/>
    <property type="molecule type" value="Genomic_DNA"/>
</dbReference>
<reference evidence="1" key="2">
    <citation type="submission" date="2023-02" db="EMBL/GenBank/DDBJ databases">
        <authorList>
            <person name="Swenson N.G."/>
            <person name="Wegrzyn J.L."/>
            <person name="Mcevoy S.L."/>
        </authorList>
    </citation>
    <scope>NUCLEOTIDE SEQUENCE</scope>
    <source>
        <strain evidence="1">91603</strain>
        <tissue evidence="1">Leaf</tissue>
    </source>
</reference>
<keyword evidence="2" id="KW-1185">Reference proteome</keyword>
<proteinExistence type="predicted"/>
<evidence type="ECO:0000313" key="2">
    <source>
        <dbReference type="Proteomes" id="UP001064489"/>
    </source>
</evidence>
<comment type="caution">
    <text evidence="1">The sequence shown here is derived from an EMBL/GenBank/DDBJ whole genome shotgun (WGS) entry which is preliminary data.</text>
</comment>
<gene>
    <name evidence="1" type="ORF">LWI28_023269</name>
</gene>
<reference evidence="1" key="1">
    <citation type="journal article" date="2022" name="Plant J.">
        <title>Strategies of tolerance reflected in two North American maple genomes.</title>
        <authorList>
            <person name="McEvoy S.L."/>
            <person name="Sezen U.U."/>
            <person name="Trouern-Trend A."/>
            <person name="McMahon S.M."/>
            <person name="Schaberg P.G."/>
            <person name="Yang J."/>
            <person name="Wegrzyn J.L."/>
            <person name="Swenson N.G."/>
        </authorList>
    </citation>
    <scope>NUCLEOTIDE SEQUENCE</scope>
    <source>
        <strain evidence="1">91603</strain>
    </source>
</reference>
<protein>
    <submittedName>
        <fullName evidence="1">Uncharacterized protein</fullName>
    </submittedName>
</protein>
<accession>A0AAD5J0U5</accession>
<dbReference type="Proteomes" id="UP001064489">
    <property type="component" value="Chromosome 4"/>
</dbReference>
<name>A0AAD5J0U5_ACENE</name>
<organism evidence="1 2">
    <name type="scientific">Acer negundo</name>
    <name type="common">Box elder</name>
    <dbReference type="NCBI Taxonomy" id="4023"/>
    <lineage>
        <taxon>Eukaryota</taxon>
        <taxon>Viridiplantae</taxon>
        <taxon>Streptophyta</taxon>
        <taxon>Embryophyta</taxon>
        <taxon>Tracheophyta</taxon>
        <taxon>Spermatophyta</taxon>
        <taxon>Magnoliopsida</taxon>
        <taxon>eudicotyledons</taxon>
        <taxon>Gunneridae</taxon>
        <taxon>Pentapetalae</taxon>
        <taxon>rosids</taxon>
        <taxon>malvids</taxon>
        <taxon>Sapindales</taxon>
        <taxon>Sapindaceae</taxon>
        <taxon>Hippocastanoideae</taxon>
        <taxon>Acereae</taxon>
        <taxon>Acer</taxon>
    </lineage>
</organism>